<sequence length="899" mass="99721">MRSKRLKLQEAVKIQRPLTLTKRQEALQNQRSSTTKPQSATGNGRREKEVVTDEVEERLNVVAPEKQRLSTTKPCSASLKGTREKEIVTGGVNERLNTVAIEKQRSSATKPRTAFVIGSRKNQFVSDAVDERLNAVALKKQSSSATKPHTASLSAQKAKEFVTDAVDERLNIVALKKQRSPTTKPCSGIVDGSWTNEIASIAVDARLNAVALKKKRSSTPTPHSAFVYGSGADEIVTDSVDERFNTVADTLDMENDIRGEDADTLDIGNDIRDEDADTLDAYGNSDIRNVGDQSLSTNSNKGADALDTWNYMRDQNAEILDSDGDSEVQIAEDQSLFTDFDEDADIHDVDGNGDIQIVEDQSLPTNSEGVAGSPRKRKRDKARSPVTDPHNEINNTNCTENGQANTFRLSGTRKMIIFDIYGRPCDVGSEQFATDIGRIVRANSRPAIKDWKVVPNSTKENIWRIIVAKYVVPEVYKPNILSRARVCWKNWKSRLRAEMDKHETIAEKKENMPERFITKREDWESFVDFCNTDEDRKLRAIGKKSREAAEFMHSCGRKGIYRTIYELEKESPTGEVPRSAIFLHTHVSKTMNDPESTSISDIKMRLIKELVEANPDSQNDIENDAVALVCGRDTSGHVRGMGGGVSRTNVRASATVVETLRKVQQENKSLQSDIQLLIAESGKHTQNHTSTPSHQSLPNIQNRTSTLSYQSASQAPDASDLSARSCLAPHSRLAPPASKLPARSRLTPLASNLPASSCFIKNFKGRTIALGSFNIAGPPMEHVYSLIIEDIFDRDAELFDKDGKLGDIMIDSVINWPKACVESNLPADSCFIRNFKRKTIGFGSFSIAADPQMEHVYSVTVKEIYDRDAELFDTDGKLGDIMIGGVINWPKACIRPCRQ</sequence>
<accession>A0AA42B3K3</accession>
<dbReference type="Proteomes" id="UP001177140">
    <property type="component" value="Unassembled WGS sequence"/>
</dbReference>
<dbReference type="Pfam" id="PF03004">
    <property type="entry name" value="Transposase_24"/>
    <property type="match status" value="1"/>
</dbReference>
<dbReference type="AlphaFoldDB" id="A0AA42B3K3"/>
<dbReference type="EMBL" id="JAJJMA010323971">
    <property type="protein sequence ID" value="MCL7050130.1"/>
    <property type="molecule type" value="Genomic_DNA"/>
</dbReference>
<dbReference type="PANTHER" id="PTHR33018:SF37">
    <property type="entry name" value="TRANSPOSASE TNP1_EN_SPM-LIKE DOMAIN-CONTAINING PROTEIN"/>
    <property type="match status" value="1"/>
</dbReference>
<evidence type="ECO:0000313" key="2">
    <source>
        <dbReference type="EMBL" id="MCL7050130.1"/>
    </source>
</evidence>
<reference evidence="2" key="1">
    <citation type="submission" date="2022-03" db="EMBL/GenBank/DDBJ databases">
        <title>A functionally conserved STORR gene fusion in Papaver species that diverged 16.8 million years ago.</title>
        <authorList>
            <person name="Catania T."/>
        </authorList>
    </citation>
    <scope>NUCLEOTIDE SEQUENCE</scope>
    <source>
        <strain evidence="2">S-191538</strain>
    </source>
</reference>
<proteinExistence type="predicted"/>
<evidence type="ECO:0008006" key="4">
    <source>
        <dbReference type="Google" id="ProtNLM"/>
    </source>
</evidence>
<keyword evidence="3" id="KW-1185">Reference proteome</keyword>
<evidence type="ECO:0000313" key="3">
    <source>
        <dbReference type="Proteomes" id="UP001177140"/>
    </source>
</evidence>
<name>A0AA42B3K3_PAPNU</name>
<organism evidence="2 3">
    <name type="scientific">Papaver nudicaule</name>
    <name type="common">Iceland poppy</name>
    <dbReference type="NCBI Taxonomy" id="74823"/>
    <lineage>
        <taxon>Eukaryota</taxon>
        <taxon>Viridiplantae</taxon>
        <taxon>Streptophyta</taxon>
        <taxon>Embryophyta</taxon>
        <taxon>Tracheophyta</taxon>
        <taxon>Spermatophyta</taxon>
        <taxon>Magnoliopsida</taxon>
        <taxon>Ranunculales</taxon>
        <taxon>Papaveraceae</taxon>
        <taxon>Papaveroideae</taxon>
        <taxon>Papaver</taxon>
    </lineage>
</organism>
<evidence type="ECO:0000256" key="1">
    <source>
        <dbReference type="SAM" id="MobiDB-lite"/>
    </source>
</evidence>
<feature type="region of interest" description="Disordered" evidence="1">
    <location>
        <begin position="357"/>
        <end position="399"/>
    </location>
</feature>
<protein>
    <recommendedName>
        <fullName evidence="4">Transposase</fullName>
    </recommendedName>
</protein>
<feature type="region of interest" description="Disordered" evidence="1">
    <location>
        <begin position="18"/>
        <end position="49"/>
    </location>
</feature>
<dbReference type="PANTHER" id="PTHR33018">
    <property type="entry name" value="OS10G0338966 PROTEIN-RELATED"/>
    <property type="match status" value="1"/>
</dbReference>
<comment type="caution">
    <text evidence="2">The sequence shown here is derived from an EMBL/GenBank/DDBJ whole genome shotgun (WGS) entry which is preliminary data.</text>
</comment>
<gene>
    <name evidence="2" type="ORF">MKW94_014870</name>
</gene>
<feature type="compositionally biased region" description="Polar residues" evidence="1">
    <location>
        <begin position="26"/>
        <end position="42"/>
    </location>
</feature>
<dbReference type="InterPro" id="IPR004252">
    <property type="entry name" value="Probable_transposase_24"/>
</dbReference>